<protein>
    <submittedName>
        <fullName evidence="12">Mechanosensitive ion channel protein MscS</fullName>
    </submittedName>
</protein>
<keyword evidence="4 8" id="KW-0812">Transmembrane</keyword>
<dbReference type="Pfam" id="PF00924">
    <property type="entry name" value="MS_channel_2nd"/>
    <property type="match status" value="1"/>
</dbReference>
<dbReference type="SUPFAM" id="SSF82689">
    <property type="entry name" value="Mechanosensitive channel protein MscS (YggB), C-terminal domain"/>
    <property type="match status" value="1"/>
</dbReference>
<evidence type="ECO:0000259" key="11">
    <source>
        <dbReference type="Pfam" id="PF21088"/>
    </source>
</evidence>
<dbReference type="SUPFAM" id="SSF50182">
    <property type="entry name" value="Sm-like ribonucleoproteins"/>
    <property type="match status" value="1"/>
</dbReference>
<dbReference type="GO" id="GO:0005886">
    <property type="term" value="C:plasma membrane"/>
    <property type="evidence" value="ECO:0007669"/>
    <property type="project" value="UniProtKB-SubCell"/>
</dbReference>
<evidence type="ECO:0000256" key="8">
    <source>
        <dbReference type="SAM" id="Phobius"/>
    </source>
</evidence>
<keyword evidence="3" id="KW-1003">Cell membrane</keyword>
<dbReference type="Pfam" id="PF21082">
    <property type="entry name" value="MS_channel_3rd"/>
    <property type="match status" value="1"/>
</dbReference>
<comment type="caution">
    <text evidence="12">The sequence shown here is derived from an EMBL/GenBank/DDBJ whole genome shotgun (WGS) entry which is preliminary data.</text>
</comment>
<evidence type="ECO:0000256" key="3">
    <source>
        <dbReference type="ARBA" id="ARBA00022475"/>
    </source>
</evidence>
<keyword evidence="13" id="KW-1185">Reference proteome</keyword>
<dbReference type="Gene3D" id="3.30.70.100">
    <property type="match status" value="1"/>
</dbReference>
<dbReference type="PANTHER" id="PTHR30460:SF0">
    <property type="entry name" value="MODERATE CONDUCTANCE MECHANOSENSITIVE CHANNEL YBIO"/>
    <property type="match status" value="1"/>
</dbReference>
<dbReference type="PANTHER" id="PTHR30460">
    <property type="entry name" value="MODERATE CONDUCTANCE MECHANOSENSITIVE CHANNEL YBIO"/>
    <property type="match status" value="1"/>
</dbReference>
<feature type="region of interest" description="Disordered" evidence="7">
    <location>
        <begin position="272"/>
        <end position="301"/>
    </location>
</feature>
<dbReference type="InterPro" id="IPR010920">
    <property type="entry name" value="LSM_dom_sf"/>
</dbReference>
<dbReference type="Proteomes" id="UP000221024">
    <property type="component" value="Unassembled WGS sequence"/>
</dbReference>
<feature type="compositionally biased region" description="Low complexity" evidence="7">
    <location>
        <begin position="284"/>
        <end position="301"/>
    </location>
</feature>
<evidence type="ECO:0000256" key="6">
    <source>
        <dbReference type="ARBA" id="ARBA00023136"/>
    </source>
</evidence>
<dbReference type="InterPro" id="IPR023408">
    <property type="entry name" value="MscS_beta-dom_sf"/>
</dbReference>
<feature type="transmembrane region" description="Helical" evidence="8">
    <location>
        <begin position="6"/>
        <end position="30"/>
    </location>
</feature>
<evidence type="ECO:0000256" key="5">
    <source>
        <dbReference type="ARBA" id="ARBA00022989"/>
    </source>
</evidence>
<proteinExistence type="inferred from homology"/>
<evidence type="ECO:0000256" key="7">
    <source>
        <dbReference type="SAM" id="MobiDB-lite"/>
    </source>
</evidence>
<dbReference type="InterPro" id="IPR049278">
    <property type="entry name" value="MS_channel_C"/>
</dbReference>
<sequence>MNMDFWLPLAASAGRILVILVLAFLAIKAVDRLIDRWKRQVEDLPPLNPKRQRTYTLSSLISSTARYIVWPLAVIMVLSELNMDIGALLATAGIAGLAVGFGAQTLVRDVISGIFLLFDDTLHVGDSVRIGSDVGTVEEVNIRLIKVRKFDGELLMIPAGELRTFGNRSVTFSRIVVPVGLSYEQDIDSILPVMQRVADAWVAEQDPEILVDEEASVQAINDFADSTVTARIIMRVKPGEQFEAERQLRLRLKREFDRLGIEIPFPRRTIYTRTEDDLPPPTIADDASSSDASVAEADGAD</sequence>
<dbReference type="Gene3D" id="1.10.287.1260">
    <property type="match status" value="1"/>
</dbReference>
<comment type="subcellular location">
    <subcellularLocation>
        <location evidence="1">Cell membrane</location>
        <topology evidence="1">Multi-pass membrane protein</topology>
    </subcellularLocation>
</comment>
<dbReference type="OrthoDB" id="9809206at2"/>
<dbReference type="Pfam" id="PF21088">
    <property type="entry name" value="MS_channel_1st"/>
    <property type="match status" value="1"/>
</dbReference>
<evidence type="ECO:0000256" key="1">
    <source>
        <dbReference type="ARBA" id="ARBA00004651"/>
    </source>
</evidence>
<feature type="domain" description="Mechanosensitive ion channel transmembrane helices 2/3" evidence="11">
    <location>
        <begin position="66"/>
        <end position="104"/>
    </location>
</feature>
<dbReference type="InterPro" id="IPR006685">
    <property type="entry name" value="MscS_channel_2nd"/>
</dbReference>
<dbReference type="EMBL" id="PDEP01000008">
    <property type="protein sequence ID" value="PEN06607.1"/>
    <property type="molecule type" value="Genomic_DNA"/>
</dbReference>
<dbReference type="InterPro" id="IPR045276">
    <property type="entry name" value="YbiO_bact"/>
</dbReference>
<comment type="similarity">
    <text evidence="2">Belongs to the MscS (TC 1.A.23) family.</text>
</comment>
<keyword evidence="5 8" id="KW-1133">Transmembrane helix</keyword>
<name>A0A2H3NWW7_9BACT</name>
<keyword evidence="6 8" id="KW-0472">Membrane</keyword>
<evidence type="ECO:0000256" key="2">
    <source>
        <dbReference type="ARBA" id="ARBA00008017"/>
    </source>
</evidence>
<feature type="domain" description="Mechanosensitive ion channel MscS" evidence="9">
    <location>
        <begin position="105"/>
        <end position="163"/>
    </location>
</feature>
<dbReference type="InterPro" id="IPR049142">
    <property type="entry name" value="MS_channel_1st"/>
</dbReference>
<dbReference type="GO" id="GO:0008381">
    <property type="term" value="F:mechanosensitive monoatomic ion channel activity"/>
    <property type="evidence" value="ECO:0007669"/>
    <property type="project" value="InterPro"/>
</dbReference>
<dbReference type="InterPro" id="IPR011014">
    <property type="entry name" value="MscS_channel_TM-2"/>
</dbReference>
<evidence type="ECO:0000259" key="9">
    <source>
        <dbReference type="Pfam" id="PF00924"/>
    </source>
</evidence>
<dbReference type="SUPFAM" id="SSF82861">
    <property type="entry name" value="Mechanosensitive channel protein MscS (YggB), transmembrane region"/>
    <property type="match status" value="1"/>
</dbReference>
<reference evidence="12 13" key="1">
    <citation type="submission" date="2017-10" db="EMBL/GenBank/DDBJ databases">
        <title>Draft genome of Longimonas halophila.</title>
        <authorList>
            <person name="Goh K.M."/>
            <person name="Shamsir M.S."/>
            <person name="Lim S.W."/>
        </authorList>
    </citation>
    <scope>NUCLEOTIDE SEQUENCE [LARGE SCALE GENOMIC DNA]</scope>
    <source>
        <strain evidence="12 13">KCTC 42399</strain>
    </source>
</reference>
<dbReference type="Gene3D" id="2.30.30.60">
    <property type="match status" value="1"/>
</dbReference>
<accession>A0A2H3NWW7</accession>
<evidence type="ECO:0000313" key="13">
    <source>
        <dbReference type="Proteomes" id="UP000221024"/>
    </source>
</evidence>
<feature type="transmembrane region" description="Helical" evidence="8">
    <location>
        <begin position="85"/>
        <end position="107"/>
    </location>
</feature>
<dbReference type="InterPro" id="IPR011066">
    <property type="entry name" value="MscS_channel_C_sf"/>
</dbReference>
<feature type="domain" description="Mechanosensitive ion channel MscS C-terminal" evidence="10">
    <location>
        <begin position="175"/>
        <end position="263"/>
    </location>
</feature>
<gene>
    <name evidence="12" type="ORF">CRI93_10040</name>
</gene>
<evidence type="ECO:0000259" key="10">
    <source>
        <dbReference type="Pfam" id="PF21082"/>
    </source>
</evidence>
<evidence type="ECO:0000256" key="4">
    <source>
        <dbReference type="ARBA" id="ARBA00022692"/>
    </source>
</evidence>
<dbReference type="AlphaFoldDB" id="A0A2H3NWW7"/>
<organism evidence="12 13">
    <name type="scientific">Longimonas halophila</name>
    <dbReference type="NCBI Taxonomy" id="1469170"/>
    <lineage>
        <taxon>Bacteria</taxon>
        <taxon>Pseudomonadati</taxon>
        <taxon>Rhodothermota</taxon>
        <taxon>Rhodothermia</taxon>
        <taxon>Rhodothermales</taxon>
        <taxon>Salisaetaceae</taxon>
        <taxon>Longimonas</taxon>
    </lineage>
</organism>
<evidence type="ECO:0000313" key="12">
    <source>
        <dbReference type="EMBL" id="PEN06607.1"/>
    </source>
</evidence>